<evidence type="ECO:0000256" key="1">
    <source>
        <dbReference type="ARBA" id="ARBA00023125"/>
    </source>
</evidence>
<dbReference type="OrthoDB" id="9795011at2"/>
<evidence type="ECO:0000256" key="2">
    <source>
        <dbReference type="PROSITE-ProRule" id="PRU00335"/>
    </source>
</evidence>
<dbReference type="SUPFAM" id="SSF46689">
    <property type="entry name" value="Homeodomain-like"/>
    <property type="match status" value="1"/>
</dbReference>
<gene>
    <name evidence="4" type="ORF">COC42_16975</name>
</gene>
<keyword evidence="5" id="KW-1185">Reference proteome</keyword>
<dbReference type="PROSITE" id="PS50977">
    <property type="entry name" value="HTH_TETR_2"/>
    <property type="match status" value="1"/>
</dbReference>
<organism evidence="4 5">
    <name type="scientific">Sphingomonas spermidinifaciens</name>
    <dbReference type="NCBI Taxonomy" id="1141889"/>
    <lineage>
        <taxon>Bacteria</taxon>
        <taxon>Pseudomonadati</taxon>
        <taxon>Pseudomonadota</taxon>
        <taxon>Alphaproteobacteria</taxon>
        <taxon>Sphingomonadales</taxon>
        <taxon>Sphingomonadaceae</taxon>
        <taxon>Sphingomonas</taxon>
    </lineage>
</organism>
<dbReference type="InterPro" id="IPR009057">
    <property type="entry name" value="Homeodomain-like_sf"/>
</dbReference>
<comment type="caution">
    <text evidence="4">The sequence shown here is derived from an EMBL/GenBank/DDBJ whole genome shotgun (WGS) entry which is preliminary data.</text>
</comment>
<name>A0A2A4B045_9SPHN</name>
<feature type="domain" description="HTH tetR-type" evidence="3">
    <location>
        <begin position="42"/>
        <end position="102"/>
    </location>
</feature>
<feature type="DNA-binding region" description="H-T-H motif" evidence="2">
    <location>
        <begin position="65"/>
        <end position="84"/>
    </location>
</feature>
<evidence type="ECO:0000313" key="4">
    <source>
        <dbReference type="EMBL" id="PCD01791.1"/>
    </source>
</evidence>
<dbReference type="Proteomes" id="UP000218366">
    <property type="component" value="Unassembled WGS sequence"/>
</dbReference>
<dbReference type="EMBL" id="NWMW01000003">
    <property type="protein sequence ID" value="PCD01791.1"/>
    <property type="molecule type" value="Genomic_DNA"/>
</dbReference>
<dbReference type="AlphaFoldDB" id="A0A2A4B045"/>
<protein>
    <recommendedName>
        <fullName evidence="3">HTH tetR-type domain-containing protein</fullName>
    </recommendedName>
</protein>
<dbReference type="GO" id="GO:0003677">
    <property type="term" value="F:DNA binding"/>
    <property type="evidence" value="ECO:0007669"/>
    <property type="project" value="UniProtKB-UniRule"/>
</dbReference>
<evidence type="ECO:0000259" key="3">
    <source>
        <dbReference type="PROSITE" id="PS50977"/>
    </source>
</evidence>
<sequence length="219" mass="24577">MIRLYRNCRIVQCARRRCAFQRSIAPHRRNVARASRGYLLLATLSGRCRQRTVVQILRNGDGAAPIERICEAAGVTRATFYRHFADRPTLHMAVLEYELAEMERMLAHPDTPPLAFLRALIDMIMVYDRYLMALPTLPEFAQSEASTAKILATIAPPLERAEALGLIRAAITPDDVLVACRMAGSDWRLDHGQSRGETLERRLSLILHGLGLTAPCADR</sequence>
<dbReference type="InterPro" id="IPR001647">
    <property type="entry name" value="HTH_TetR"/>
</dbReference>
<dbReference type="Gene3D" id="1.10.357.10">
    <property type="entry name" value="Tetracycline Repressor, domain 2"/>
    <property type="match status" value="1"/>
</dbReference>
<proteinExistence type="predicted"/>
<dbReference type="Pfam" id="PF00440">
    <property type="entry name" value="TetR_N"/>
    <property type="match status" value="1"/>
</dbReference>
<accession>A0A2A4B045</accession>
<keyword evidence="1 2" id="KW-0238">DNA-binding</keyword>
<evidence type="ECO:0000313" key="5">
    <source>
        <dbReference type="Proteomes" id="UP000218366"/>
    </source>
</evidence>
<reference evidence="4 5" key="1">
    <citation type="submission" date="2017-09" db="EMBL/GenBank/DDBJ databases">
        <title>Sphingomonas spermidinifaciens 9NM-10, whole genome shotgun sequence.</title>
        <authorList>
            <person name="Feng G."/>
            <person name="Zhu H."/>
        </authorList>
    </citation>
    <scope>NUCLEOTIDE SEQUENCE [LARGE SCALE GENOMIC DNA]</scope>
    <source>
        <strain evidence="4 5">9NM-10</strain>
    </source>
</reference>